<evidence type="ECO:0000256" key="5">
    <source>
        <dbReference type="ARBA" id="ARBA00024061"/>
    </source>
</evidence>
<dbReference type="InterPro" id="IPR029039">
    <property type="entry name" value="Flavoprotein-like_sf"/>
</dbReference>
<evidence type="ECO:0000256" key="6">
    <source>
        <dbReference type="ARBA" id="ARBA00048542"/>
    </source>
</evidence>
<evidence type="ECO:0000313" key="9">
    <source>
        <dbReference type="Proteomes" id="UP001178507"/>
    </source>
</evidence>
<gene>
    <name evidence="8" type="ORF">EVOR1521_LOCUS16942</name>
</gene>
<evidence type="ECO:0000256" key="1">
    <source>
        <dbReference type="ARBA" id="ARBA00022630"/>
    </source>
</evidence>
<dbReference type="Gene3D" id="3.40.50.360">
    <property type="match status" value="1"/>
</dbReference>
<dbReference type="InterPro" id="IPR023048">
    <property type="entry name" value="NADH:quinone_OxRdtase_FMN_depd"/>
</dbReference>
<comment type="caution">
    <text evidence="8">The sequence shown here is derived from an EMBL/GenBank/DDBJ whole genome shotgun (WGS) entry which is preliminary data.</text>
</comment>
<evidence type="ECO:0000256" key="4">
    <source>
        <dbReference type="ARBA" id="ARBA00023027"/>
    </source>
</evidence>
<dbReference type="HAMAP" id="MF_01216">
    <property type="entry name" value="Azoreductase_type1"/>
    <property type="match status" value="1"/>
</dbReference>
<dbReference type="AlphaFoldDB" id="A0AA36IS49"/>
<dbReference type="PANTHER" id="PTHR43741:SF2">
    <property type="entry name" value="FMN-DEPENDENT NADH:QUINONE OXIDOREDUCTASE"/>
    <property type="match status" value="1"/>
</dbReference>
<dbReference type="Pfam" id="PF02525">
    <property type="entry name" value="Flavodoxin_2"/>
    <property type="match status" value="1"/>
</dbReference>
<keyword evidence="9" id="KW-1185">Reference proteome</keyword>
<dbReference type="EMBL" id="CAUJNA010002223">
    <property type="protein sequence ID" value="CAJ1391678.1"/>
    <property type="molecule type" value="Genomic_DNA"/>
</dbReference>
<keyword evidence="2" id="KW-0288">FMN</keyword>
<evidence type="ECO:0000259" key="7">
    <source>
        <dbReference type="Pfam" id="PF02525"/>
    </source>
</evidence>
<keyword evidence="3" id="KW-0560">Oxidoreductase</keyword>
<dbReference type="EC" id="1.7.1.17" evidence="5"/>
<comment type="catalytic activity">
    <reaction evidence="6">
        <text>N,N-dimethyl-1,4-phenylenediamine + anthranilate + 2 NAD(+) = 2-(4-dimethylaminophenyl)diazenylbenzoate + 2 NADH + 2 H(+)</text>
        <dbReference type="Rhea" id="RHEA:55872"/>
        <dbReference type="ChEBI" id="CHEBI:15378"/>
        <dbReference type="ChEBI" id="CHEBI:15783"/>
        <dbReference type="ChEBI" id="CHEBI:16567"/>
        <dbReference type="ChEBI" id="CHEBI:57540"/>
        <dbReference type="ChEBI" id="CHEBI:57945"/>
        <dbReference type="ChEBI" id="CHEBI:71579"/>
        <dbReference type="EC" id="1.7.1.17"/>
    </reaction>
    <physiologicalReaction direction="right-to-left" evidence="6">
        <dbReference type="Rhea" id="RHEA:55874"/>
    </physiologicalReaction>
</comment>
<evidence type="ECO:0000313" key="8">
    <source>
        <dbReference type="EMBL" id="CAJ1391678.1"/>
    </source>
</evidence>
<reference evidence="8" key="1">
    <citation type="submission" date="2023-08" db="EMBL/GenBank/DDBJ databases">
        <authorList>
            <person name="Chen Y."/>
            <person name="Shah S."/>
            <person name="Dougan E. K."/>
            <person name="Thang M."/>
            <person name="Chan C."/>
        </authorList>
    </citation>
    <scope>NUCLEOTIDE SEQUENCE</scope>
</reference>
<keyword evidence="4" id="KW-0520">NAD</keyword>
<dbReference type="GO" id="GO:0010181">
    <property type="term" value="F:FMN binding"/>
    <property type="evidence" value="ECO:0007669"/>
    <property type="project" value="InterPro"/>
</dbReference>
<dbReference type="InterPro" id="IPR003680">
    <property type="entry name" value="Flavodoxin_fold"/>
</dbReference>
<dbReference type="InterPro" id="IPR050104">
    <property type="entry name" value="FMN-dep_NADH:Q_OxRdtase_AzoR1"/>
</dbReference>
<name>A0AA36IS49_9DINO</name>
<dbReference type="GO" id="GO:0016655">
    <property type="term" value="F:oxidoreductase activity, acting on NAD(P)H, quinone or similar compound as acceptor"/>
    <property type="evidence" value="ECO:0007669"/>
    <property type="project" value="InterPro"/>
</dbReference>
<keyword evidence="1" id="KW-0285">Flavoprotein</keyword>
<organism evidence="8 9">
    <name type="scientific">Effrenium voratum</name>
    <dbReference type="NCBI Taxonomy" id="2562239"/>
    <lineage>
        <taxon>Eukaryota</taxon>
        <taxon>Sar</taxon>
        <taxon>Alveolata</taxon>
        <taxon>Dinophyceae</taxon>
        <taxon>Suessiales</taxon>
        <taxon>Symbiodiniaceae</taxon>
        <taxon>Effrenium</taxon>
    </lineage>
</organism>
<protein>
    <recommendedName>
        <fullName evidence="5">FMN-dependent NADH-azoreductase</fullName>
        <ecNumber evidence="5">1.7.1.17</ecNumber>
    </recommendedName>
</protein>
<dbReference type="Proteomes" id="UP001178507">
    <property type="component" value="Unassembled WGS sequence"/>
</dbReference>
<feature type="domain" description="Flavodoxin-like fold" evidence="7">
    <location>
        <begin position="3"/>
        <end position="192"/>
    </location>
</feature>
<evidence type="ECO:0000256" key="2">
    <source>
        <dbReference type="ARBA" id="ARBA00022643"/>
    </source>
</evidence>
<dbReference type="PANTHER" id="PTHR43741">
    <property type="entry name" value="FMN-DEPENDENT NADH-AZOREDUCTASE 1"/>
    <property type="match status" value="1"/>
</dbReference>
<proteinExistence type="inferred from homology"/>
<sequence length="202" mass="21207">MAHILSVQSSARNEGSQSRALSAELIDALGGTSEHTIVVRDLAEPIPQLDEKWLGANWTPAEERSDEQARALALSDTLISELEAADTIVIGVPLYNFSVPAALKAWIDQVARAGRTFRYSENGPQGLLEGKRAFVVVASGGVPVDSPVDFATPYVRQVLGFIGITDVTVIAADRLVQNADGSLAAARAAIAEAAGARNAMAA</sequence>
<evidence type="ECO:0000256" key="3">
    <source>
        <dbReference type="ARBA" id="ARBA00023002"/>
    </source>
</evidence>
<accession>A0AA36IS49</accession>
<dbReference type="SUPFAM" id="SSF52218">
    <property type="entry name" value="Flavoproteins"/>
    <property type="match status" value="1"/>
</dbReference>